<accession>A0ABQ9Z1G9</accession>
<evidence type="ECO:0000256" key="1">
    <source>
        <dbReference type="SAM" id="Phobius"/>
    </source>
</evidence>
<feature type="transmembrane region" description="Helical" evidence="1">
    <location>
        <begin position="12"/>
        <end position="32"/>
    </location>
</feature>
<keyword evidence="1" id="KW-0472">Membrane</keyword>
<dbReference type="EMBL" id="JAOYFB010000002">
    <property type="protein sequence ID" value="KAK4006648.1"/>
    <property type="molecule type" value="Genomic_DNA"/>
</dbReference>
<proteinExistence type="predicted"/>
<sequence>METEFKKIQNKLLFIFYAILSCFLVFFVTSNFNSRIRYTIKHDQERMGKDTSNTWKQTLLENGQPLCDGKFLNRRNYSDINRTNKTSIEKGLCRLFPFNIDHAVTCLDQLYYQNQYFRGFTENETYGTFPSAELTFLFVGDSRVRQQFYNFLKGNCQFRSPFIDNRGRHRSPISPY</sequence>
<name>A0ABQ9Z1G9_9CRUS</name>
<comment type="caution">
    <text evidence="2">The sequence shown here is derived from an EMBL/GenBank/DDBJ whole genome shotgun (WGS) entry which is preliminary data.</text>
</comment>
<keyword evidence="1" id="KW-0812">Transmembrane</keyword>
<evidence type="ECO:0000313" key="3">
    <source>
        <dbReference type="Proteomes" id="UP001234178"/>
    </source>
</evidence>
<dbReference type="PROSITE" id="PS51257">
    <property type="entry name" value="PROKAR_LIPOPROTEIN"/>
    <property type="match status" value="1"/>
</dbReference>
<organism evidence="2 3">
    <name type="scientific">Daphnia magna</name>
    <dbReference type="NCBI Taxonomy" id="35525"/>
    <lineage>
        <taxon>Eukaryota</taxon>
        <taxon>Metazoa</taxon>
        <taxon>Ecdysozoa</taxon>
        <taxon>Arthropoda</taxon>
        <taxon>Crustacea</taxon>
        <taxon>Branchiopoda</taxon>
        <taxon>Diplostraca</taxon>
        <taxon>Cladocera</taxon>
        <taxon>Anomopoda</taxon>
        <taxon>Daphniidae</taxon>
        <taxon>Daphnia</taxon>
    </lineage>
</organism>
<protein>
    <submittedName>
        <fullName evidence="2">Uncharacterized protein</fullName>
    </submittedName>
</protein>
<evidence type="ECO:0000313" key="2">
    <source>
        <dbReference type="EMBL" id="KAK4006648.1"/>
    </source>
</evidence>
<keyword evidence="3" id="KW-1185">Reference proteome</keyword>
<gene>
    <name evidence="2" type="ORF">OUZ56_011806</name>
</gene>
<reference evidence="2 3" key="1">
    <citation type="journal article" date="2023" name="Nucleic Acids Res.">
        <title>The hologenome of Daphnia magna reveals possible DNA methylation and microbiome-mediated evolution of the host genome.</title>
        <authorList>
            <person name="Chaturvedi A."/>
            <person name="Li X."/>
            <person name="Dhandapani V."/>
            <person name="Marshall H."/>
            <person name="Kissane S."/>
            <person name="Cuenca-Cambronero M."/>
            <person name="Asole G."/>
            <person name="Calvet F."/>
            <person name="Ruiz-Romero M."/>
            <person name="Marangio P."/>
            <person name="Guigo R."/>
            <person name="Rago D."/>
            <person name="Mirbahai L."/>
            <person name="Eastwood N."/>
            <person name="Colbourne J.K."/>
            <person name="Zhou J."/>
            <person name="Mallon E."/>
            <person name="Orsini L."/>
        </authorList>
    </citation>
    <scope>NUCLEOTIDE SEQUENCE [LARGE SCALE GENOMIC DNA]</scope>
    <source>
        <strain evidence="2">LRV0_1</strain>
    </source>
</reference>
<dbReference type="Proteomes" id="UP001234178">
    <property type="component" value="Unassembled WGS sequence"/>
</dbReference>
<keyword evidence="1" id="KW-1133">Transmembrane helix</keyword>